<comment type="caution">
    <text evidence="3">The sequence shown here is derived from an EMBL/GenBank/DDBJ whole genome shotgun (WGS) entry which is preliminary data.</text>
</comment>
<feature type="domain" description="Peptidase S41 N-terminal" evidence="2">
    <location>
        <begin position="35"/>
        <end position="93"/>
    </location>
</feature>
<reference evidence="3 4" key="1">
    <citation type="submission" date="2023-09" db="EMBL/GenBank/DDBJ databases">
        <authorList>
            <person name="Rey-Velasco X."/>
        </authorList>
    </citation>
    <scope>NUCLEOTIDE SEQUENCE [LARGE SCALE GENOMIC DNA]</scope>
    <source>
        <strain evidence="3 4">P007</strain>
    </source>
</reference>
<evidence type="ECO:0000313" key="4">
    <source>
        <dbReference type="Proteomes" id="UP001250662"/>
    </source>
</evidence>
<dbReference type="InterPro" id="IPR005151">
    <property type="entry name" value="Tail-specific_protease"/>
</dbReference>
<evidence type="ECO:0000259" key="2">
    <source>
        <dbReference type="Pfam" id="PF18294"/>
    </source>
</evidence>
<dbReference type="RefSeq" id="WP_311387855.1">
    <property type="nucleotide sequence ID" value="NZ_JAVRHU010000002.1"/>
</dbReference>
<protein>
    <submittedName>
        <fullName evidence="3">S41 family peptidase</fullName>
    </submittedName>
</protein>
<evidence type="ECO:0000259" key="1">
    <source>
        <dbReference type="Pfam" id="PF03572"/>
    </source>
</evidence>
<dbReference type="InterPro" id="IPR029045">
    <property type="entry name" value="ClpP/crotonase-like_dom_sf"/>
</dbReference>
<dbReference type="SUPFAM" id="SSF52096">
    <property type="entry name" value="ClpP/crotonase"/>
    <property type="match status" value="1"/>
</dbReference>
<organism evidence="3 4">
    <name type="scientific">Croceitalea vernalis</name>
    <dbReference type="NCBI Taxonomy" id="3075599"/>
    <lineage>
        <taxon>Bacteria</taxon>
        <taxon>Pseudomonadati</taxon>
        <taxon>Bacteroidota</taxon>
        <taxon>Flavobacteriia</taxon>
        <taxon>Flavobacteriales</taxon>
        <taxon>Flavobacteriaceae</taxon>
        <taxon>Croceitalea</taxon>
    </lineage>
</organism>
<accession>A0ABU3BI79</accession>
<dbReference type="Gene3D" id="3.90.226.10">
    <property type="entry name" value="2-enoyl-CoA Hydratase, Chain A, domain 1"/>
    <property type="match status" value="1"/>
</dbReference>
<keyword evidence="4" id="KW-1185">Reference proteome</keyword>
<gene>
    <name evidence="3" type="ORF">RM520_09545</name>
</gene>
<dbReference type="InterPro" id="IPR041613">
    <property type="entry name" value="Pept_S41_N"/>
</dbReference>
<feature type="domain" description="Tail specific protease" evidence="1">
    <location>
        <begin position="219"/>
        <end position="363"/>
    </location>
</feature>
<dbReference type="PROSITE" id="PS51257">
    <property type="entry name" value="PROKAR_LIPOPROTEIN"/>
    <property type="match status" value="1"/>
</dbReference>
<dbReference type="EMBL" id="JAVRHU010000002">
    <property type="protein sequence ID" value="MDT0621871.1"/>
    <property type="molecule type" value="Genomic_DNA"/>
</dbReference>
<name>A0ABU3BI79_9FLAO</name>
<dbReference type="PANTHER" id="PTHR32060">
    <property type="entry name" value="TAIL-SPECIFIC PROTEASE"/>
    <property type="match status" value="1"/>
</dbReference>
<dbReference type="Pfam" id="PF03572">
    <property type="entry name" value="Peptidase_S41"/>
    <property type="match status" value="1"/>
</dbReference>
<dbReference type="Proteomes" id="UP001250662">
    <property type="component" value="Unassembled WGS sequence"/>
</dbReference>
<sequence>MKKLLFLFVGLGFIVISCDKNDDNPLNPTSGDVTVQNFMWNAMNDWYFWQAEVPDLADDRFANNEVYTEFLQATPNPLDFYNSIQFIEDRFSFSNEDYNTLVNSLNGISKNNGLEFGLVQFSDGNNIFGYVRYIIPNSDAATKDIQRGDIFTRVDGQQLNLDNYRELLFGDNDSYTLGLATIENSTITDIEEEVSLTKLEGLTENPVLVATTLDVNGQKIGYLMYNGFTRGFDEQLNAAFGQFVANGVTDLVLDMRYNPGGSVNSSRLLASMIYGTRTQDLYIKQRWNAKVQEQLSSSQLEDYFASTTGAGTPINTLNLNRVFVIATNSSASASELVMNGLAPYLDIIHIGETTRGKNEFSITLIDDSENDYVYNSSRENQINPNNSWAIQPLVGRNENADGFFDYTNGLAPDIELGEDFGNLGQLGNLSEPLLARAIQEITGVTSKSIFREVIGTGEEVSNSKLHAPLRDNMFLDKPINLK</sequence>
<evidence type="ECO:0000313" key="3">
    <source>
        <dbReference type="EMBL" id="MDT0621871.1"/>
    </source>
</evidence>
<dbReference type="InterPro" id="IPR036034">
    <property type="entry name" value="PDZ_sf"/>
</dbReference>
<dbReference type="Pfam" id="PF18294">
    <property type="entry name" value="Pept_S41_N"/>
    <property type="match status" value="1"/>
</dbReference>
<dbReference type="Gene3D" id="3.30.750.170">
    <property type="match status" value="1"/>
</dbReference>
<dbReference type="CDD" id="cd07561">
    <property type="entry name" value="Peptidase_S41_CPP_like"/>
    <property type="match status" value="1"/>
</dbReference>
<dbReference type="Gene3D" id="2.30.42.10">
    <property type="match status" value="1"/>
</dbReference>
<dbReference type="PANTHER" id="PTHR32060:SF30">
    <property type="entry name" value="CARBOXY-TERMINAL PROCESSING PROTEASE CTPA"/>
    <property type="match status" value="1"/>
</dbReference>
<proteinExistence type="predicted"/>